<accession>A0A437RIT4</accession>
<feature type="compositionally biased region" description="Basic and acidic residues" evidence="1">
    <location>
        <begin position="132"/>
        <end position="151"/>
    </location>
</feature>
<organism evidence="3 4">
    <name type="scientific">Rubrivivax rivuli</name>
    <dbReference type="NCBI Taxonomy" id="1862385"/>
    <lineage>
        <taxon>Bacteria</taxon>
        <taxon>Pseudomonadati</taxon>
        <taxon>Pseudomonadota</taxon>
        <taxon>Betaproteobacteria</taxon>
        <taxon>Burkholderiales</taxon>
        <taxon>Sphaerotilaceae</taxon>
        <taxon>Rubrivivax</taxon>
    </lineage>
</organism>
<gene>
    <name evidence="3" type="ORF">EOE66_12335</name>
</gene>
<keyword evidence="4" id="KW-1185">Reference proteome</keyword>
<dbReference type="OrthoDB" id="8536851at2"/>
<feature type="compositionally biased region" description="Basic and acidic residues" evidence="1">
    <location>
        <begin position="111"/>
        <end position="123"/>
    </location>
</feature>
<name>A0A437RIT4_9BURK</name>
<evidence type="ECO:0000313" key="3">
    <source>
        <dbReference type="EMBL" id="RVU46588.1"/>
    </source>
</evidence>
<dbReference type="RefSeq" id="WP_128228946.1">
    <property type="nucleotide sequence ID" value="NZ_SACR01000003.1"/>
</dbReference>
<evidence type="ECO:0000256" key="2">
    <source>
        <dbReference type="SAM" id="SignalP"/>
    </source>
</evidence>
<evidence type="ECO:0000256" key="1">
    <source>
        <dbReference type="SAM" id="MobiDB-lite"/>
    </source>
</evidence>
<dbReference type="AlphaFoldDB" id="A0A437RIT4"/>
<dbReference type="EMBL" id="SACR01000003">
    <property type="protein sequence ID" value="RVU46588.1"/>
    <property type="molecule type" value="Genomic_DNA"/>
</dbReference>
<comment type="caution">
    <text evidence="3">The sequence shown here is derived from an EMBL/GenBank/DDBJ whole genome shotgun (WGS) entry which is preliminary data.</text>
</comment>
<dbReference type="Proteomes" id="UP000285575">
    <property type="component" value="Unassembled WGS sequence"/>
</dbReference>
<feature type="chain" id="PRO_5019398995" evidence="2">
    <location>
        <begin position="23"/>
        <end position="151"/>
    </location>
</feature>
<keyword evidence="2" id="KW-0732">Signal</keyword>
<feature type="signal peptide" evidence="2">
    <location>
        <begin position="1"/>
        <end position="22"/>
    </location>
</feature>
<evidence type="ECO:0000313" key="4">
    <source>
        <dbReference type="Proteomes" id="UP000285575"/>
    </source>
</evidence>
<reference evidence="3 4" key="1">
    <citation type="submission" date="2019-01" db="EMBL/GenBank/DDBJ databases">
        <authorList>
            <person name="Chen W.-M."/>
        </authorList>
    </citation>
    <scope>NUCLEOTIDE SEQUENCE [LARGE SCALE GENOMIC DNA]</scope>
    <source>
        <strain evidence="3 4">KYPY4</strain>
    </source>
</reference>
<feature type="region of interest" description="Disordered" evidence="1">
    <location>
        <begin position="111"/>
        <end position="151"/>
    </location>
</feature>
<proteinExistence type="predicted"/>
<protein>
    <submittedName>
        <fullName evidence="3">Uncharacterized protein</fullName>
    </submittedName>
</protein>
<sequence length="151" mass="16848">MKSLSATLAILAALITATAAQGADVDVGVSIAISQPGVYGRIDIGRFPQPQVIVAQPIIVQRPVQDVRVQPVYLWVPPGHRKDWKKHCRDYNACGVPVYFVRHDWYDQQVRRGGRDRDDDDHRGHSKGKGQGQDKHHDKGDRGHGKGKDRD</sequence>